<dbReference type="OrthoDB" id="9811671at2"/>
<dbReference type="RefSeq" id="WP_096431674.1">
    <property type="nucleotide sequence ID" value="NZ_NTJD01000003.1"/>
</dbReference>
<feature type="chain" id="PRO_5012675157" evidence="1">
    <location>
        <begin position="23"/>
        <end position="131"/>
    </location>
</feature>
<evidence type="ECO:0000259" key="2">
    <source>
        <dbReference type="Pfam" id="PF09917"/>
    </source>
</evidence>
<evidence type="ECO:0000256" key="1">
    <source>
        <dbReference type="SAM" id="SignalP"/>
    </source>
</evidence>
<feature type="signal peptide" evidence="1">
    <location>
        <begin position="1"/>
        <end position="22"/>
    </location>
</feature>
<evidence type="ECO:0000313" key="4">
    <source>
        <dbReference type="Proteomes" id="UP000243507"/>
    </source>
</evidence>
<name>A0A2A4CR59_9RHOB</name>
<dbReference type="Proteomes" id="UP000243507">
    <property type="component" value="Unassembled WGS sequence"/>
</dbReference>
<dbReference type="PANTHER" id="PTHR36919:SF2">
    <property type="entry name" value="BLL6627 PROTEIN"/>
    <property type="match status" value="1"/>
</dbReference>
<reference evidence="3 4" key="1">
    <citation type="submission" date="2017-09" db="EMBL/GenBank/DDBJ databases">
        <title>A multilocus sequence analysis scheme for characterization of bacteria in the genus Thioclava.</title>
        <authorList>
            <person name="Liu Y."/>
            <person name="Shao Z."/>
        </authorList>
    </citation>
    <scope>NUCLEOTIDE SEQUENCE [LARGE SCALE GENOMIC DNA]</scope>
    <source>
        <strain evidence="3 4">CAU 1312</strain>
    </source>
</reference>
<dbReference type="Pfam" id="PF09917">
    <property type="entry name" value="DUF2147"/>
    <property type="match status" value="1"/>
</dbReference>
<evidence type="ECO:0000313" key="3">
    <source>
        <dbReference type="EMBL" id="PCD77075.1"/>
    </source>
</evidence>
<dbReference type="InterPro" id="IPR019223">
    <property type="entry name" value="DUF2147"/>
</dbReference>
<dbReference type="Gene3D" id="2.40.128.520">
    <property type="match status" value="1"/>
</dbReference>
<gene>
    <name evidence="3" type="ORF">CLN94_04670</name>
</gene>
<dbReference type="EMBL" id="NTJD01000003">
    <property type="protein sequence ID" value="PCD77075.1"/>
    <property type="molecule type" value="Genomic_DNA"/>
</dbReference>
<dbReference type="PANTHER" id="PTHR36919">
    <property type="entry name" value="BLR1215 PROTEIN"/>
    <property type="match status" value="1"/>
</dbReference>
<proteinExistence type="predicted"/>
<accession>A0A2A4CR59</accession>
<keyword evidence="4" id="KW-1185">Reference proteome</keyword>
<organism evidence="3 4">
    <name type="scientific">Pseudothioclava arenosa</name>
    <dbReference type="NCBI Taxonomy" id="1795308"/>
    <lineage>
        <taxon>Bacteria</taxon>
        <taxon>Pseudomonadati</taxon>
        <taxon>Pseudomonadota</taxon>
        <taxon>Alphaproteobacteria</taxon>
        <taxon>Rhodobacterales</taxon>
        <taxon>Paracoccaceae</taxon>
        <taxon>Pseudothioclava</taxon>
    </lineage>
</organism>
<keyword evidence="1" id="KW-0732">Signal</keyword>
<sequence length="131" mass="13475">MKTGKFVLTLAMAAGLAGMAKAADPIEGLWQTEPDDGAYAHVQIKPCGAAFCGTIVKSFKDGAAFASPNVGKQIVIDMAPKGAGDYEGKVFRPSNGKTYMGKIAVAGAAMTMKGCVAGGLICSKQAWTKLK</sequence>
<comment type="caution">
    <text evidence="3">The sequence shown here is derived from an EMBL/GenBank/DDBJ whole genome shotgun (WGS) entry which is preliminary data.</text>
</comment>
<protein>
    <submittedName>
        <fullName evidence="3">Imidazoleglycerol-phosphate dehydratase</fullName>
    </submittedName>
</protein>
<dbReference type="AlphaFoldDB" id="A0A2A4CR59"/>
<feature type="domain" description="DUF2147" evidence="2">
    <location>
        <begin position="28"/>
        <end position="129"/>
    </location>
</feature>